<dbReference type="SUPFAM" id="SSF103481">
    <property type="entry name" value="Multidrug resistance efflux transporter EmrE"/>
    <property type="match status" value="1"/>
</dbReference>
<keyword evidence="3 6" id="KW-1133">Transmembrane helix</keyword>
<evidence type="ECO:0000313" key="7">
    <source>
        <dbReference type="EMBL" id="KAG9069848.1"/>
    </source>
</evidence>
<feature type="transmembrane region" description="Helical" evidence="6">
    <location>
        <begin position="156"/>
        <end position="181"/>
    </location>
</feature>
<proteinExistence type="predicted"/>
<dbReference type="Proteomes" id="UP000707451">
    <property type="component" value="Unassembled WGS sequence"/>
</dbReference>
<feature type="compositionally biased region" description="Polar residues" evidence="5">
    <location>
        <begin position="633"/>
        <end position="649"/>
    </location>
</feature>
<evidence type="ECO:0000256" key="1">
    <source>
        <dbReference type="ARBA" id="ARBA00004141"/>
    </source>
</evidence>
<dbReference type="Pfam" id="PF05653">
    <property type="entry name" value="Mg_trans_NIPA"/>
    <property type="match status" value="1"/>
</dbReference>
<evidence type="ECO:0000313" key="8">
    <source>
        <dbReference type="Proteomes" id="UP000707451"/>
    </source>
</evidence>
<reference evidence="7" key="1">
    <citation type="submission" date="2021-06" db="EMBL/GenBank/DDBJ databases">
        <title>Genome Sequence of Mortierella hyaline Strain SCG-10, a Cold-Adapted, Nitrate-Reducing Fungus Isolated from Soil in Minnesota, USA.</title>
        <authorList>
            <person name="Aldossari N."/>
        </authorList>
    </citation>
    <scope>NUCLEOTIDE SEQUENCE</scope>
    <source>
        <strain evidence="7">SCG-10</strain>
    </source>
</reference>
<sequence>MEQILISVALNIQKYAHNQLQPGAGTPSTDPKLSIAPIPYHAEDQFDTHDTQGLSSVVTSNPSYQHQHQRHVDTDSASVHSYQSSHSSGISIHYDHGNHDSDTSEQSDTFAAAPQRPGQDDCKSTDSGSDTAYLHSKAWWTGMTLMILGECGNFMAYGYAAASIIAPLGTVALISNVILAPLMLREPFRRRDLLGVVIAIIGTVVVVVNSKESEIKFLVYFIISSVALGVLISLSDTIGSEYIFIDLSVVAIFGGYTVLATKGVSSLLSLSFYKMFTYPISYLLVFVLVSTAVLQIKFLNKSLQRFDSTQVIPTQFVLFTTSAIIGSGILYNDFDEMDFNKGLHFLTGCCMTYLGVYFITSHRDKDEPDSPIVNPDWTVASQQPYVPIPQRSSFDLYPPNRVVYQPEHSRSDLFLEQGRAQPRDMSYGIPPHPNRPLRPTNAGDSFGRDASVPLLGTSAKQSTPVPREAGFSLTSSMHNVLAAVGARHTSLLSLGNGGGGSIDPRFHAPHLQERSQSHDGNYNQPRRKVSTPMLRENNHNNHREIPPLPPKIKTSAGVAVPGPSSGRRGDRHAFPSPSEHEFMTSVARSIDSVSSSTPRASSKFPVAGGIMTASPTKLHHHPAGEGSAYSFRTLKSPTGSTHPPLSSYEQEGWASALPPLHPSSLTEAGQHNPHQAQRPKKKTGSISGATIVQDEDLSTVSPSQARRKGSVPKGDDSSRQQQ</sequence>
<evidence type="ECO:0000256" key="2">
    <source>
        <dbReference type="ARBA" id="ARBA00022692"/>
    </source>
</evidence>
<feature type="compositionally biased region" description="Polar residues" evidence="5">
    <location>
        <begin position="663"/>
        <end position="675"/>
    </location>
</feature>
<evidence type="ECO:0000256" key="5">
    <source>
        <dbReference type="SAM" id="MobiDB-lite"/>
    </source>
</evidence>
<accession>A0A9P8BW27</accession>
<name>A0A9P8BW27_9FUNG</name>
<feature type="region of interest" description="Disordered" evidence="5">
    <location>
        <begin position="536"/>
        <end position="722"/>
    </location>
</feature>
<dbReference type="AlphaFoldDB" id="A0A9P8BW27"/>
<feature type="compositionally biased region" description="Basic and acidic residues" evidence="5">
    <location>
        <begin position="713"/>
        <end position="722"/>
    </location>
</feature>
<protein>
    <recommendedName>
        <fullName evidence="9">DUF803-domain-containing protein</fullName>
    </recommendedName>
</protein>
<feature type="transmembrane region" description="Helical" evidence="6">
    <location>
        <begin position="193"/>
        <end position="211"/>
    </location>
</feature>
<dbReference type="GO" id="GO:0015095">
    <property type="term" value="F:magnesium ion transmembrane transporter activity"/>
    <property type="evidence" value="ECO:0007669"/>
    <property type="project" value="InterPro"/>
</dbReference>
<dbReference type="InterPro" id="IPR037185">
    <property type="entry name" value="EmrE-like"/>
</dbReference>
<gene>
    <name evidence="7" type="ORF">KI688_009173</name>
</gene>
<feature type="transmembrane region" description="Helical" evidence="6">
    <location>
        <begin position="311"/>
        <end position="331"/>
    </location>
</feature>
<dbReference type="PANTHER" id="PTHR12570">
    <property type="match status" value="1"/>
</dbReference>
<feature type="transmembrane region" description="Helical" evidence="6">
    <location>
        <begin position="242"/>
        <end position="260"/>
    </location>
</feature>
<dbReference type="OrthoDB" id="165382at2759"/>
<feature type="compositionally biased region" description="Basic and acidic residues" evidence="5">
    <location>
        <begin position="93"/>
        <end position="102"/>
    </location>
</feature>
<dbReference type="InterPro" id="IPR008521">
    <property type="entry name" value="Mg_trans_NIPA"/>
</dbReference>
<comment type="subcellular location">
    <subcellularLocation>
        <location evidence="1">Membrane</location>
        <topology evidence="1">Multi-pass membrane protein</topology>
    </subcellularLocation>
</comment>
<dbReference type="PANTHER" id="PTHR12570:SF65">
    <property type="entry name" value="MAGNESIUM TRANSPORTER NIPA9-RELATED"/>
    <property type="match status" value="1"/>
</dbReference>
<evidence type="ECO:0000256" key="6">
    <source>
        <dbReference type="SAM" id="Phobius"/>
    </source>
</evidence>
<feature type="compositionally biased region" description="Low complexity" evidence="5">
    <location>
        <begin position="585"/>
        <end position="596"/>
    </location>
</feature>
<comment type="caution">
    <text evidence="7">The sequence shown here is derived from an EMBL/GenBank/DDBJ whole genome shotgun (WGS) entry which is preliminary data.</text>
</comment>
<feature type="transmembrane region" description="Helical" evidence="6">
    <location>
        <begin position="217"/>
        <end position="235"/>
    </location>
</feature>
<feature type="region of interest" description="Disordered" evidence="5">
    <location>
        <begin position="52"/>
        <end position="128"/>
    </location>
</feature>
<keyword evidence="8" id="KW-1185">Reference proteome</keyword>
<evidence type="ECO:0008006" key="9">
    <source>
        <dbReference type="Google" id="ProtNLM"/>
    </source>
</evidence>
<evidence type="ECO:0000256" key="4">
    <source>
        <dbReference type="ARBA" id="ARBA00023136"/>
    </source>
</evidence>
<feature type="transmembrane region" description="Helical" evidence="6">
    <location>
        <begin position="343"/>
        <end position="360"/>
    </location>
</feature>
<dbReference type="GO" id="GO:0016020">
    <property type="term" value="C:membrane"/>
    <property type="evidence" value="ECO:0007669"/>
    <property type="project" value="UniProtKB-SubCell"/>
</dbReference>
<feature type="compositionally biased region" description="Basic and acidic residues" evidence="5">
    <location>
        <begin position="567"/>
        <end position="582"/>
    </location>
</feature>
<feature type="compositionally biased region" description="Basic and acidic residues" evidence="5">
    <location>
        <begin position="536"/>
        <end position="545"/>
    </location>
</feature>
<feature type="compositionally biased region" description="Low complexity" evidence="5">
    <location>
        <begin position="75"/>
        <end position="92"/>
    </location>
</feature>
<evidence type="ECO:0000256" key="3">
    <source>
        <dbReference type="ARBA" id="ARBA00022989"/>
    </source>
</evidence>
<keyword evidence="2 6" id="KW-0812">Transmembrane</keyword>
<feature type="transmembrane region" description="Helical" evidence="6">
    <location>
        <begin position="280"/>
        <end position="299"/>
    </location>
</feature>
<keyword evidence="4 6" id="KW-0472">Membrane</keyword>
<dbReference type="EMBL" id="JAHRHY010000004">
    <property type="protein sequence ID" value="KAG9069848.1"/>
    <property type="molecule type" value="Genomic_DNA"/>
</dbReference>
<organism evidence="7 8">
    <name type="scientific">Linnemannia hyalina</name>
    <dbReference type="NCBI Taxonomy" id="64524"/>
    <lineage>
        <taxon>Eukaryota</taxon>
        <taxon>Fungi</taxon>
        <taxon>Fungi incertae sedis</taxon>
        <taxon>Mucoromycota</taxon>
        <taxon>Mortierellomycotina</taxon>
        <taxon>Mortierellomycetes</taxon>
        <taxon>Mortierellales</taxon>
        <taxon>Mortierellaceae</taxon>
        <taxon>Linnemannia</taxon>
    </lineage>
</organism>
<feature type="compositionally biased region" description="Polar residues" evidence="5">
    <location>
        <begin position="52"/>
        <end position="66"/>
    </location>
</feature>